<evidence type="ECO:0000256" key="2">
    <source>
        <dbReference type="ARBA" id="ARBA00023125"/>
    </source>
</evidence>
<dbReference type="Gene3D" id="1.10.357.10">
    <property type="entry name" value="Tetracycline Repressor, domain 2"/>
    <property type="match status" value="1"/>
</dbReference>
<name>A0A660KYE2_9ACTN</name>
<dbReference type="PRINTS" id="PR00455">
    <property type="entry name" value="HTHTETR"/>
</dbReference>
<evidence type="ECO:0000256" key="1">
    <source>
        <dbReference type="ARBA" id="ARBA00023015"/>
    </source>
</evidence>
<comment type="caution">
    <text evidence="6">The sequence shown here is derived from an EMBL/GenBank/DDBJ whole genome shotgun (WGS) entry which is preliminary data.</text>
</comment>
<dbReference type="PANTHER" id="PTHR30055:SF234">
    <property type="entry name" value="HTH-TYPE TRANSCRIPTIONAL REGULATOR BETI"/>
    <property type="match status" value="1"/>
</dbReference>
<dbReference type="PANTHER" id="PTHR30055">
    <property type="entry name" value="HTH-TYPE TRANSCRIPTIONAL REGULATOR RUTR"/>
    <property type="match status" value="1"/>
</dbReference>
<evidence type="ECO:0000256" key="3">
    <source>
        <dbReference type="ARBA" id="ARBA00023163"/>
    </source>
</evidence>
<dbReference type="Proteomes" id="UP000278962">
    <property type="component" value="Unassembled WGS sequence"/>
</dbReference>
<evidence type="ECO:0000313" key="6">
    <source>
        <dbReference type="EMBL" id="RKQ86095.1"/>
    </source>
</evidence>
<dbReference type="InterPro" id="IPR036271">
    <property type="entry name" value="Tet_transcr_reg_TetR-rel_C_sf"/>
</dbReference>
<dbReference type="InterPro" id="IPR023772">
    <property type="entry name" value="DNA-bd_HTH_TetR-type_CS"/>
</dbReference>
<proteinExistence type="predicted"/>
<dbReference type="InterPro" id="IPR001647">
    <property type="entry name" value="HTH_TetR"/>
</dbReference>
<sequence>MTVSPAPRRRDAARNRERLLDAAAAAFKEEGLGASVNVIAVDAGVNVATLYRHFPTKDDLVAAVLDTILAPVEAARDAALASDAPALATFVHAAVREQRAHHGLVDALARDPASAPALSRLREPAIAIVAPIVERAHADGELRPDFGAEDVLLALRMIGAVATRPGVPEAVAERHIGVVLRGLRP</sequence>
<reference evidence="6 7" key="1">
    <citation type="submission" date="2018-10" db="EMBL/GenBank/DDBJ databases">
        <title>Genomic Encyclopedia of Archaeal and Bacterial Type Strains, Phase II (KMG-II): from individual species to whole genera.</title>
        <authorList>
            <person name="Goeker M."/>
        </authorList>
    </citation>
    <scope>NUCLEOTIDE SEQUENCE [LARGE SCALE GENOMIC DNA]</scope>
    <source>
        <strain evidence="6 7">DSM 14954</strain>
    </source>
</reference>
<dbReference type="GO" id="GO:0000976">
    <property type="term" value="F:transcription cis-regulatory region binding"/>
    <property type="evidence" value="ECO:0007669"/>
    <property type="project" value="TreeGrafter"/>
</dbReference>
<accession>A0A660KYE2</accession>
<keyword evidence="7" id="KW-1185">Reference proteome</keyword>
<dbReference type="Pfam" id="PF21597">
    <property type="entry name" value="TetR_C_43"/>
    <property type="match status" value="1"/>
</dbReference>
<feature type="DNA-binding region" description="H-T-H motif" evidence="4">
    <location>
        <begin position="35"/>
        <end position="54"/>
    </location>
</feature>
<gene>
    <name evidence="6" type="ORF">C8N24_4104</name>
</gene>
<dbReference type="GO" id="GO:0003700">
    <property type="term" value="F:DNA-binding transcription factor activity"/>
    <property type="evidence" value="ECO:0007669"/>
    <property type="project" value="TreeGrafter"/>
</dbReference>
<dbReference type="InterPro" id="IPR049445">
    <property type="entry name" value="TetR_SbtR-like_C"/>
</dbReference>
<protein>
    <submittedName>
        <fullName evidence="6">TetR family transcriptional regulator</fullName>
    </submittedName>
</protein>
<organism evidence="6 7">
    <name type="scientific">Solirubrobacter pauli</name>
    <dbReference type="NCBI Taxonomy" id="166793"/>
    <lineage>
        <taxon>Bacteria</taxon>
        <taxon>Bacillati</taxon>
        <taxon>Actinomycetota</taxon>
        <taxon>Thermoleophilia</taxon>
        <taxon>Solirubrobacterales</taxon>
        <taxon>Solirubrobacteraceae</taxon>
        <taxon>Solirubrobacter</taxon>
    </lineage>
</organism>
<feature type="domain" description="HTH tetR-type" evidence="5">
    <location>
        <begin position="13"/>
        <end position="72"/>
    </location>
</feature>
<evidence type="ECO:0000259" key="5">
    <source>
        <dbReference type="PROSITE" id="PS50977"/>
    </source>
</evidence>
<dbReference type="PROSITE" id="PS01081">
    <property type="entry name" value="HTH_TETR_1"/>
    <property type="match status" value="1"/>
</dbReference>
<dbReference type="EMBL" id="RBIL01000002">
    <property type="protein sequence ID" value="RKQ86095.1"/>
    <property type="molecule type" value="Genomic_DNA"/>
</dbReference>
<keyword evidence="3" id="KW-0804">Transcription</keyword>
<dbReference type="AlphaFoldDB" id="A0A660KYE2"/>
<dbReference type="PROSITE" id="PS50977">
    <property type="entry name" value="HTH_TETR_2"/>
    <property type="match status" value="1"/>
</dbReference>
<dbReference type="InterPro" id="IPR050109">
    <property type="entry name" value="HTH-type_TetR-like_transc_reg"/>
</dbReference>
<keyword evidence="1" id="KW-0805">Transcription regulation</keyword>
<dbReference type="SUPFAM" id="SSF48498">
    <property type="entry name" value="Tetracyclin repressor-like, C-terminal domain"/>
    <property type="match status" value="1"/>
</dbReference>
<dbReference type="SUPFAM" id="SSF46689">
    <property type="entry name" value="Homeodomain-like"/>
    <property type="match status" value="1"/>
</dbReference>
<keyword evidence="2 4" id="KW-0238">DNA-binding</keyword>
<evidence type="ECO:0000256" key="4">
    <source>
        <dbReference type="PROSITE-ProRule" id="PRU00335"/>
    </source>
</evidence>
<evidence type="ECO:0000313" key="7">
    <source>
        <dbReference type="Proteomes" id="UP000278962"/>
    </source>
</evidence>
<dbReference type="Pfam" id="PF00440">
    <property type="entry name" value="TetR_N"/>
    <property type="match status" value="1"/>
</dbReference>
<dbReference type="InterPro" id="IPR009057">
    <property type="entry name" value="Homeodomain-like_sf"/>
</dbReference>